<dbReference type="Proteomes" id="UP000614216">
    <property type="component" value="Unassembled WGS sequence"/>
</dbReference>
<dbReference type="RefSeq" id="WP_202856217.1">
    <property type="nucleotide sequence ID" value="NZ_JAEUGD010000031.1"/>
</dbReference>
<organism evidence="1 2">
    <name type="scientific">Fulvivirga marina</name>
    <dbReference type="NCBI Taxonomy" id="2494733"/>
    <lineage>
        <taxon>Bacteria</taxon>
        <taxon>Pseudomonadati</taxon>
        <taxon>Bacteroidota</taxon>
        <taxon>Cytophagia</taxon>
        <taxon>Cytophagales</taxon>
        <taxon>Fulvivirgaceae</taxon>
        <taxon>Fulvivirga</taxon>
    </lineage>
</organism>
<reference evidence="1" key="1">
    <citation type="submission" date="2021-01" db="EMBL/GenBank/DDBJ databases">
        <title>Fulvivirga kasyanovii gen. nov., sp nov., a novel member of the phylum Bacteroidetes isolated from seawater in a mussel farm.</title>
        <authorList>
            <person name="Zhao L.-H."/>
            <person name="Wang Z.-J."/>
        </authorList>
    </citation>
    <scope>NUCLEOTIDE SEQUENCE</scope>
    <source>
        <strain evidence="1">29W222</strain>
    </source>
</reference>
<proteinExistence type="predicted"/>
<keyword evidence="2" id="KW-1185">Reference proteome</keyword>
<dbReference type="EMBL" id="JAEUGD010000031">
    <property type="protein sequence ID" value="MBL6446682.1"/>
    <property type="molecule type" value="Genomic_DNA"/>
</dbReference>
<evidence type="ECO:0000313" key="1">
    <source>
        <dbReference type="EMBL" id="MBL6446682.1"/>
    </source>
</evidence>
<dbReference type="AlphaFoldDB" id="A0A937FXQ3"/>
<accession>A0A937FXQ3</accession>
<comment type="caution">
    <text evidence="1">The sequence shown here is derived from an EMBL/GenBank/DDBJ whole genome shotgun (WGS) entry which is preliminary data.</text>
</comment>
<evidence type="ECO:0000313" key="2">
    <source>
        <dbReference type="Proteomes" id="UP000614216"/>
    </source>
</evidence>
<gene>
    <name evidence="1" type="ORF">JMN32_10190</name>
</gene>
<protein>
    <submittedName>
        <fullName evidence="1">Uncharacterized protein</fullName>
    </submittedName>
</protein>
<name>A0A937FXQ3_9BACT</name>
<sequence>MEEDINSLLSKGRQVLIQMAWDLVSEKQNEFRILPEDYEASVWSNQQEVRVKFRRLIRYIPESRYLEYDISVCLMSRKVSPFDDWFYQNNFFVPDKEQRKAIIYLKGLLKLPFPFMNHEIYEDDDHYYVNTNNKTAFRHYIVNKKSGELSEPLEGTYLVLPELFSDDGEFGEESKWMEVK</sequence>